<feature type="non-terminal residue" evidence="1">
    <location>
        <position position="197"/>
    </location>
</feature>
<dbReference type="Proteomes" id="UP000805193">
    <property type="component" value="Unassembled WGS sequence"/>
</dbReference>
<evidence type="ECO:0000313" key="1">
    <source>
        <dbReference type="EMBL" id="KAG0416077.1"/>
    </source>
</evidence>
<evidence type="ECO:0000313" key="2">
    <source>
        <dbReference type="Proteomes" id="UP000805193"/>
    </source>
</evidence>
<organism evidence="1 2">
    <name type="scientific">Ixodes persulcatus</name>
    <name type="common">Taiga tick</name>
    <dbReference type="NCBI Taxonomy" id="34615"/>
    <lineage>
        <taxon>Eukaryota</taxon>
        <taxon>Metazoa</taxon>
        <taxon>Ecdysozoa</taxon>
        <taxon>Arthropoda</taxon>
        <taxon>Chelicerata</taxon>
        <taxon>Arachnida</taxon>
        <taxon>Acari</taxon>
        <taxon>Parasitiformes</taxon>
        <taxon>Ixodida</taxon>
        <taxon>Ixodoidea</taxon>
        <taxon>Ixodidae</taxon>
        <taxon>Ixodinae</taxon>
        <taxon>Ixodes</taxon>
    </lineage>
</organism>
<protein>
    <submittedName>
        <fullName evidence="1">Uncharacterized protein</fullName>
    </submittedName>
</protein>
<dbReference type="EMBL" id="JABSTQ010010991">
    <property type="protein sequence ID" value="KAG0416077.1"/>
    <property type="molecule type" value="Genomic_DNA"/>
</dbReference>
<accession>A0AC60P987</accession>
<name>A0AC60P987_IXOPE</name>
<gene>
    <name evidence="1" type="ORF">HPB47_006753</name>
</gene>
<reference evidence="1 2" key="1">
    <citation type="journal article" date="2020" name="Cell">
        <title>Large-Scale Comparative Analyses of Tick Genomes Elucidate Their Genetic Diversity and Vector Capacities.</title>
        <authorList>
            <consortium name="Tick Genome and Microbiome Consortium (TIGMIC)"/>
            <person name="Jia N."/>
            <person name="Wang J."/>
            <person name="Shi W."/>
            <person name="Du L."/>
            <person name="Sun Y."/>
            <person name="Zhan W."/>
            <person name="Jiang J.F."/>
            <person name="Wang Q."/>
            <person name="Zhang B."/>
            <person name="Ji P."/>
            <person name="Bell-Sakyi L."/>
            <person name="Cui X.M."/>
            <person name="Yuan T.T."/>
            <person name="Jiang B.G."/>
            <person name="Yang W.F."/>
            <person name="Lam T.T."/>
            <person name="Chang Q.C."/>
            <person name="Ding S.J."/>
            <person name="Wang X.J."/>
            <person name="Zhu J.G."/>
            <person name="Ruan X.D."/>
            <person name="Zhao L."/>
            <person name="Wei J.T."/>
            <person name="Ye R.Z."/>
            <person name="Que T.C."/>
            <person name="Du C.H."/>
            <person name="Zhou Y.H."/>
            <person name="Cheng J.X."/>
            <person name="Dai P.F."/>
            <person name="Guo W.B."/>
            <person name="Han X.H."/>
            <person name="Huang E.J."/>
            <person name="Li L.F."/>
            <person name="Wei W."/>
            <person name="Gao Y.C."/>
            <person name="Liu J.Z."/>
            <person name="Shao H.Z."/>
            <person name="Wang X."/>
            <person name="Wang C.C."/>
            <person name="Yang T.C."/>
            <person name="Huo Q.B."/>
            <person name="Li W."/>
            <person name="Chen H.Y."/>
            <person name="Chen S.E."/>
            <person name="Zhou L.G."/>
            <person name="Ni X.B."/>
            <person name="Tian J.H."/>
            <person name="Sheng Y."/>
            <person name="Liu T."/>
            <person name="Pan Y.S."/>
            <person name="Xia L.Y."/>
            <person name="Li J."/>
            <person name="Zhao F."/>
            <person name="Cao W.C."/>
        </authorList>
    </citation>
    <scope>NUCLEOTIDE SEQUENCE [LARGE SCALE GENOMIC DNA]</scope>
    <source>
        <strain evidence="1">Iper-2018</strain>
    </source>
</reference>
<comment type="caution">
    <text evidence="1">The sequence shown here is derived from an EMBL/GenBank/DDBJ whole genome shotgun (WGS) entry which is preliminary data.</text>
</comment>
<sequence>MRSVTLSVPPPTRPASASSKHRATGRRTPPGRRHLQRQQLGALRKAIRGGEKPAALGGDNRSSNKSGWSRAARHQRAGEGRPLLFRRGRRGKESVRRCSEGPELHEHGRHSPLPRNSVLQRPPIPPPPRVRPMPLLPGSARDVRGEVSEEVSAFFPGATTPPPWPKWNRAAAPKRSESRSCRLRAAYIDNKQRERPK</sequence>
<proteinExistence type="predicted"/>
<keyword evidence="2" id="KW-1185">Reference proteome</keyword>